<gene>
    <name evidence="1" type="ORF">MNBD_BACTEROID03-1541</name>
</gene>
<dbReference type="AlphaFoldDB" id="A0A3B0T7J0"/>
<reference evidence="1" key="1">
    <citation type="submission" date="2018-06" db="EMBL/GenBank/DDBJ databases">
        <authorList>
            <person name="Zhirakovskaya E."/>
        </authorList>
    </citation>
    <scope>NUCLEOTIDE SEQUENCE</scope>
</reference>
<sequence length="265" mass="30799">MNTLFQGIPRRMGIGVFLALFISCKSSKVLTNGALDENLSAKAIIRTHYQNQIDFKTLSGKIKIEYSDGEATQGVSVSLRMEKDKAIWMSAPFGMVKAYITPDRVSFYNKLENEYFDGDFSYLNNLLGTELDFEKVQNLLLGNALFNLRKQKYEMEVVNENYLLKPRKSEILFKTLFQIEPKNFKIATQQLSQPLKKRLLEIVYSNYQKINKWILPNEIMITAIEKDVKNTIAIEYRNIEFDQKLSFPYKIPKGYKELVLKKDDL</sequence>
<dbReference type="InterPro" id="IPR025634">
    <property type="entry name" value="DUF4292"/>
</dbReference>
<protein>
    <recommendedName>
        <fullName evidence="2">Deoxyuridine 5'-triphosphate nucleotidohydrolase</fullName>
    </recommendedName>
</protein>
<dbReference type="Pfam" id="PF14125">
    <property type="entry name" value="DUF4292"/>
    <property type="match status" value="1"/>
</dbReference>
<name>A0A3B0T7J0_9ZZZZ</name>
<organism evidence="1">
    <name type="scientific">hydrothermal vent metagenome</name>
    <dbReference type="NCBI Taxonomy" id="652676"/>
    <lineage>
        <taxon>unclassified sequences</taxon>
        <taxon>metagenomes</taxon>
        <taxon>ecological metagenomes</taxon>
    </lineage>
</organism>
<evidence type="ECO:0000313" key="1">
    <source>
        <dbReference type="EMBL" id="VAW12043.1"/>
    </source>
</evidence>
<proteinExistence type="predicted"/>
<evidence type="ECO:0008006" key="2">
    <source>
        <dbReference type="Google" id="ProtNLM"/>
    </source>
</evidence>
<dbReference type="EMBL" id="UOEL01000078">
    <property type="protein sequence ID" value="VAW12043.1"/>
    <property type="molecule type" value="Genomic_DNA"/>
</dbReference>
<accession>A0A3B0T7J0</accession>
<dbReference type="Gene3D" id="2.50.20.10">
    <property type="entry name" value="Lipoprotein localisation LolA/LolB/LppX"/>
    <property type="match status" value="1"/>
</dbReference>